<feature type="domain" description="ABC transporter" evidence="7">
    <location>
        <begin position="18"/>
        <end position="257"/>
    </location>
</feature>
<dbReference type="Pfam" id="PF00005">
    <property type="entry name" value="ABC_tran"/>
    <property type="match status" value="1"/>
</dbReference>
<dbReference type="Gene3D" id="3.40.50.300">
    <property type="entry name" value="P-loop containing nucleotide triphosphate hydrolases"/>
    <property type="match status" value="1"/>
</dbReference>
<protein>
    <submittedName>
        <fullName evidence="8">Amino acid/amide ABC transporter ATP-binding protein 2, HAAT family</fullName>
    </submittedName>
</protein>
<evidence type="ECO:0000256" key="6">
    <source>
        <dbReference type="ARBA" id="ARBA00022970"/>
    </source>
</evidence>
<sequence>MTDSPPANASSATAAPLIVVNGIEVIYNHVILVLKGVSLQLPERGIVALLGGNGAGKTTTLRAISNLLRGERGEVTKGSIELRGERIENLSPADLVRRGVVQVMEGRHCFAHLTIEENLLTGAYTRADKGEIAANLEKVYAYFPRLKTRRTSQAAYTSGGEQQMCAIGRAIMCNPSIVLLDEPSMGLAPQIVEEVFNIVKDLNDKEGTTFLLAEQNTNMALKYANYGYIMESGRIVMDGPAQELASNEDVKEFYLGVGGGERKSFRDVKSYKRRKRWLA</sequence>
<dbReference type="PANTHER" id="PTHR43820">
    <property type="entry name" value="HIGH-AFFINITY BRANCHED-CHAIN AMINO ACID TRANSPORT ATP-BINDING PROTEIN LIVF"/>
    <property type="match status" value="1"/>
</dbReference>
<evidence type="ECO:0000313" key="8">
    <source>
        <dbReference type="EMBL" id="SDM32396.1"/>
    </source>
</evidence>
<accession>A0A1G9SAA1</accession>
<evidence type="ECO:0000256" key="3">
    <source>
        <dbReference type="ARBA" id="ARBA00022475"/>
    </source>
</evidence>
<keyword evidence="6" id="KW-0029">Amino-acid transport</keyword>
<dbReference type="RefSeq" id="WP_091568972.1">
    <property type="nucleotide sequence ID" value="NZ_FNHP01000004.1"/>
</dbReference>
<dbReference type="InterPro" id="IPR003593">
    <property type="entry name" value="AAA+_ATPase"/>
</dbReference>
<gene>
    <name evidence="8" type="ORF">SAMN05428957_104220</name>
</gene>
<comment type="similarity">
    <text evidence="1">Belongs to the ABC transporter superfamily.</text>
</comment>
<dbReference type="PANTHER" id="PTHR43820:SF8">
    <property type="entry name" value="ABC TRANSPORTER SUBSTRATE-BINDING PROTEIN"/>
    <property type="match status" value="1"/>
</dbReference>
<dbReference type="InterPro" id="IPR052156">
    <property type="entry name" value="BCAA_Transport_ATP-bd_LivF"/>
</dbReference>
<keyword evidence="3" id="KW-1003">Cell membrane</keyword>
<keyword evidence="9" id="KW-1185">Reference proteome</keyword>
<evidence type="ECO:0000259" key="7">
    <source>
        <dbReference type="PROSITE" id="PS50893"/>
    </source>
</evidence>
<proteinExistence type="inferred from homology"/>
<organism evidence="8 9">
    <name type="scientific">Oryzisolibacter propanilivorax</name>
    <dbReference type="NCBI Taxonomy" id="1527607"/>
    <lineage>
        <taxon>Bacteria</taxon>
        <taxon>Pseudomonadati</taxon>
        <taxon>Pseudomonadota</taxon>
        <taxon>Betaproteobacteria</taxon>
        <taxon>Burkholderiales</taxon>
        <taxon>Comamonadaceae</taxon>
        <taxon>Oryzisolibacter</taxon>
    </lineage>
</organism>
<evidence type="ECO:0000256" key="1">
    <source>
        <dbReference type="ARBA" id="ARBA00005417"/>
    </source>
</evidence>
<dbReference type="SUPFAM" id="SSF52540">
    <property type="entry name" value="P-loop containing nucleoside triphosphate hydrolases"/>
    <property type="match status" value="1"/>
</dbReference>
<reference evidence="9" key="1">
    <citation type="submission" date="2016-10" db="EMBL/GenBank/DDBJ databases">
        <authorList>
            <person name="Varghese N."/>
            <person name="Submissions S."/>
        </authorList>
    </citation>
    <scope>NUCLEOTIDE SEQUENCE [LARGE SCALE GENOMIC DNA]</scope>
    <source>
        <strain evidence="9">EPL6</strain>
    </source>
</reference>
<keyword evidence="2" id="KW-0813">Transport</keyword>
<dbReference type="InterPro" id="IPR003439">
    <property type="entry name" value="ABC_transporter-like_ATP-bd"/>
</dbReference>
<dbReference type="OrthoDB" id="9776369at2"/>
<keyword evidence="5 8" id="KW-0067">ATP-binding</keyword>
<evidence type="ECO:0000256" key="5">
    <source>
        <dbReference type="ARBA" id="ARBA00022840"/>
    </source>
</evidence>
<name>A0A1G9SAA1_9BURK</name>
<dbReference type="GO" id="GO:0015807">
    <property type="term" value="P:L-amino acid transport"/>
    <property type="evidence" value="ECO:0007669"/>
    <property type="project" value="TreeGrafter"/>
</dbReference>
<dbReference type="CDD" id="cd03224">
    <property type="entry name" value="ABC_TM1139_LivF_branched"/>
    <property type="match status" value="1"/>
</dbReference>
<keyword evidence="3" id="KW-0472">Membrane</keyword>
<evidence type="ECO:0000256" key="2">
    <source>
        <dbReference type="ARBA" id="ARBA00022448"/>
    </source>
</evidence>
<evidence type="ECO:0000313" key="9">
    <source>
        <dbReference type="Proteomes" id="UP000198552"/>
    </source>
</evidence>
<dbReference type="GO" id="GO:0015658">
    <property type="term" value="F:branched-chain amino acid transmembrane transporter activity"/>
    <property type="evidence" value="ECO:0007669"/>
    <property type="project" value="TreeGrafter"/>
</dbReference>
<dbReference type="InterPro" id="IPR027417">
    <property type="entry name" value="P-loop_NTPase"/>
</dbReference>
<dbReference type="EMBL" id="FNHP01000004">
    <property type="protein sequence ID" value="SDM32396.1"/>
    <property type="molecule type" value="Genomic_DNA"/>
</dbReference>
<dbReference type="GO" id="GO:0016887">
    <property type="term" value="F:ATP hydrolysis activity"/>
    <property type="evidence" value="ECO:0007669"/>
    <property type="project" value="InterPro"/>
</dbReference>
<dbReference type="Proteomes" id="UP000198552">
    <property type="component" value="Unassembled WGS sequence"/>
</dbReference>
<dbReference type="AlphaFoldDB" id="A0A1G9SAA1"/>
<evidence type="ECO:0000256" key="4">
    <source>
        <dbReference type="ARBA" id="ARBA00022741"/>
    </source>
</evidence>
<dbReference type="GO" id="GO:0005524">
    <property type="term" value="F:ATP binding"/>
    <property type="evidence" value="ECO:0007669"/>
    <property type="project" value="UniProtKB-KW"/>
</dbReference>
<dbReference type="SMART" id="SM00382">
    <property type="entry name" value="AAA"/>
    <property type="match status" value="1"/>
</dbReference>
<dbReference type="PROSITE" id="PS50893">
    <property type="entry name" value="ABC_TRANSPORTER_2"/>
    <property type="match status" value="1"/>
</dbReference>
<keyword evidence="4" id="KW-0547">Nucleotide-binding</keyword>
<dbReference type="STRING" id="1527607.SAMN05428957_104220"/>